<dbReference type="InterPro" id="IPR013783">
    <property type="entry name" value="Ig-like_fold"/>
</dbReference>
<name>A0ABR3L2D3_9TELE</name>
<sequence>MAAYAKTNTFYISVWFCLILIQISDDGRRSFTVLMTGLRLADSGWYFCSAGETVNPVHVQVTWHMEHFCLA</sequence>
<dbReference type="Gene3D" id="2.60.40.10">
    <property type="entry name" value="Immunoglobulins"/>
    <property type="match status" value="1"/>
</dbReference>
<reference evidence="1 2" key="1">
    <citation type="submission" date="2023-09" db="EMBL/GenBank/DDBJ databases">
        <authorList>
            <person name="Wang M."/>
        </authorList>
    </citation>
    <scope>NUCLEOTIDE SEQUENCE [LARGE SCALE GENOMIC DNA]</scope>
    <source>
        <strain evidence="1">GT-2023</strain>
        <tissue evidence="1">Liver</tissue>
    </source>
</reference>
<protein>
    <recommendedName>
        <fullName evidence="3">Immunoglobulin V-set domain-containing protein</fullName>
    </recommendedName>
</protein>
<evidence type="ECO:0000313" key="1">
    <source>
        <dbReference type="EMBL" id="KAL1246998.1"/>
    </source>
</evidence>
<gene>
    <name evidence="1" type="ORF">QQF64_034484</name>
</gene>
<dbReference type="SUPFAM" id="SSF48726">
    <property type="entry name" value="Immunoglobulin"/>
    <property type="match status" value="1"/>
</dbReference>
<dbReference type="EMBL" id="JAYMGO010000029">
    <property type="protein sequence ID" value="KAL1246998.1"/>
    <property type="molecule type" value="Genomic_DNA"/>
</dbReference>
<comment type="caution">
    <text evidence="1">The sequence shown here is derived from an EMBL/GenBank/DDBJ whole genome shotgun (WGS) entry which is preliminary data.</text>
</comment>
<dbReference type="InterPro" id="IPR036179">
    <property type="entry name" value="Ig-like_dom_sf"/>
</dbReference>
<proteinExistence type="predicted"/>
<organism evidence="1 2">
    <name type="scientific">Cirrhinus molitorella</name>
    <name type="common">mud carp</name>
    <dbReference type="NCBI Taxonomy" id="172907"/>
    <lineage>
        <taxon>Eukaryota</taxon>
        <taxon>Metazoa</taxon>
        <taxon>Chordata</taxon>
        <taxon>Craniata</taxon>
        <taxon>Vertebrata</taxon>
        <taxon>Euteleostomi</taxon>
        <taxon>Actinopterygii</taxon>
        <taxon>Neopterygii</taxon>
        <taxon>Teleostei</taxon>
        <taxon>Ostariophysi</taxon>
        <taxon>Cypriniformes</taxon>
        <taxon>Cyprinidae</taxon>
        <taxon>Labeoninae</taxon>
        <taxon>Labeonini</taxon>
        <taxon>Cirrhinus</taxon>
    </lineage>
</organism>
<accession>A0ABR3L2D3</accession>
<evidence type="ECO:0000313" key="2">
    <source>
        <dbReference type="Proteomes" id="UP001558613"/>
    </source>
</evidence>
<keyword evidence="2" id="KW-1185">Reference proteome</keyword>
<dbReference type="Proteomes" id="UP001558613">
    <property type="component" value="Unassembled WGS sequence"/>
</dbReference>
<evidence type="ECO:0008006" key="3">
    <source>
        <dbReference type="Google" id="ProtNLM"/>
    </source>
</evidence>